<proteinExistence type="predicted"/>
<evidence type="ECO:0000313" key="1">
    <source>
        <dbReference type="EMBL" id="WYW22187.1"/>
    </source>
</evidence>
<dbReference type="EMBL" id="CP150484">
    <property type="protein sequence ID" value="WYW22187.1"/>
    <property type="molecule type" value="Genomic_DNA"/>
</dbReference>
<name>A0ACD5BSP2_9PSEU</name>
<keyword evidence="2" id="KW-1185">Reference proteome</keyword>
<evidence type="ECO:0000313" key="2">
    <source>
        <dbReference type="Proteomes" id="UP001456344"/>
    </source>
</evidence>
<gene>
    <name evidence="1" type="ORF">LCL61_42305</name>
</gene>
<organism evidence="1 2">
    <name type="scientific">Amycolatopsis coloradensis</name>
    <dbReference type="NCBI Taxonomy" id="76021"/>
    <lineage>
        <taxon>Bacteria</taxon>
        <taxon>Bacillati</taxon>
        <taxon>Actinomycetota</taxon>
        <taxon>Actinomycetes</taxon>
        <taxon>Pseudonocardiales</taxon>
        <taxon>Pseudonocardiaceae</taxon>
        <taxon>Amycolatopsis</taxon>
    </lineage>
</organism>
<protein>
    <submittedName>
        <fullName evidence="1">PQQ-binding-like beta-propeller repeat protein</fullName>
    </submittedName>
</protein>
<reference evidence="1" key="1">
    <citation type="submission" date="2023-10" db="EMBL/GenBank/DDBJ databases">
        <title>Whole genome sequencing of actinobacterial strain Amycolatopsis sp. (BCA-696) identifies the underlying plant growth-promoting genes.</title>
        <authorList>
            <person name="Gandham P."/>
            <person name="Vadla N."/>
            <person name="Saji A."/>
            <person name="Srinivas V."/>
            <person name="Ruperao P."/>
            <person name="Selvanayagam S."/>
            <person name="Saxena R.K."/>
            <person name="Rathore A."/>
            <person name="Gopalakrishnan S."/>
            <person name="Thakur V."/>
        </authorList>
    </citation>
    <scope>NUCLEOTIDE SEQUENCE</scope>
    <source>
        <strain evidence="1">BCA-696</strain>
    </source>
</reference>
<accession>A0ACD5BSP2</accession>
<dbReference type="Proteomes" id="UP001456344">
    <property type="component" value="Chromosome"/>
</dbReference>
<sequence length="503" mass="53924">MTTPSQSDGAWHGRRQPWPQQGYGYPQPPQQQYPGGWHQAPPPPPGKSKKFLFWLIPLIVVVVAAAVVIPIALAGGEEPREQAAQPPSTSAPAAKKVKWRLSGLEGDVPEYKQGVTTWLHEDTLVVVRDKYVAAFTRANGERRWLTEVPDGKRACGASVEPVDGKIAFAYGEEKTCDNAALIDLKEGKLHWQQPMEVPQKLKGDRPPKSAILQIAGDAVFVTQGEGMAALDLATGAPKWAKTHTREPDRADDPTCAGQDAAPRDGKIVVVMTCLTGDYGLSMLRVDASTGNIEVAEHQPKESSSLGNVGIISAKPLLVYGKTTDTGTYFRFGDDLKLESKIDGGDPFTPDGLTGADGQGFDSDASGTEHLVSPALVTEEVLYTITMPQAGTVNALVAVDLKTGQRKWSAKVPEGTVMAPLAIEDGQVIAEVAPVTRTGPQRVVKVAVADGAVTPMVEAPIENADNDKNGPISGLYRYLWADGRVYAVCGRFPKFSLDIYTVEP</sequence>